<proteinExistence type="predicted"/>
<dbReference type="InterPro" id="IPR053729">
    <property type="entry name" value="MAD2L1BP_domain_sf"/>
</dbReference>
<dbReference type="EMBL" id="JABXXO010000006">
    <property type="protein sequence ID" value="KAF7775847.1"/>
    <property type="molecule type" value="Genomic_DNA"/>
</dbReference>
<evidence type="ECO:0000313" key="3">
    <source>
        <dbReference type="Proteomes" id="UP000629468"/>
    </source>
</evidence>
<sequence>MISPLEAAAGECPSTSRIPVVALDVDVVTDTVASRLATSLLGHVLYLKNQIPLPIVQLSRMTNRQGNTKATKMKAELLTSFDTLASHLVTTFSALSTALARVKVSPSSNDDEHVGRAYMAILVGPSLGTARSKVIYGVDRFATRIWGTREEVDEADEESSGGEECPEDSEDDEDDGTSEDGSLEETDSDEDAPDGDDGTNDGSFQDEKEAKDEVDEEEEVPIRPENDYHHDHPPPLPIPHQSYAEEQRFLHTADRLLARVLASADTEGHGISNEMSPSQIHILLRAPRRFVHPVWVPRQNIQKQMEATLTDFINQSRPLHQIDEELPMKKKKPVEGVWVTAKNGLRDPLVALDKDVNVQEEDEMIWWSWDGKLVGFTDW</sequence>
<comment type="caution">
    <text evidence="2">The sequence shown here is derived from an EMBL/GenBank/DDBJ whole genome shotgun (WGS) entry which is preliminary data.</text>
</comment>
<evidence type="ECO:0000313" key="2">
    <source>
        <dbReference type="EMBL" id="KAF7775847.1"/>
    </source>
</evidence>
<name>A0A8H7KH65_AGABI</name>
<dbReference type="AlphaFoldDB" id="A0A8H7KH65"/>
<dbReference type="Proteomes" id="UP000629468">
    <property type="component" value="Unassembled WGS sequence"/>
</dbReference>
<feature type="compositionally biased region" description="Basic and acidic residues" evidence="1">
    <location>
        <begin position="220"/>
        <end position="233"/>
    </location>
</feature>
<protein>
    <submittedName>
        <fullName evidence="2">Uncharacterized protein</fullName>
    </submittedName>
</protein>
<accession>A0A8H7KH65</accession>
<evidence type="ECO:0000256" key="1">
    <source>
        <dbReference type="SAM" id="MobiDB-lite"/>
    </source>
</evidence>
<gene>
    <name evidence="2" type="ORF">Agabi119p4_4240</name>
</gene>
<organism evidence="2 3">
    <name type="scientific">Agaricus bisporus var. burnettii</name>
    <dbReference type="NCBI Taxonomy" id="192524"/>
    <lineage>
        <taxon>Eukaryota</taxon>
        <taxon>Fungi</taxon>
        <taxon>Dikarya</taxon>
        <taxon>Basidiomycota</taxon>
        <taxon>Agaricomycotina</taxon>
        <taxon>Agaricomycetes</taxon>
        <taxon>Agaricomycetidae</taxon>
        <taxon>Agaricales</taxon>
        <taxon>Agaricineae</taxon>
        <taxon>Agaricaceae</taxon>
        <taxon>Agaricus</taxon>
    </lineage>
</organism>
<reference evidence="2 3" key="1">
    <citation type="journal article" name="Sci. Rep.">
        <title>Telomere-to-telomere assembled and centromere annotated genomes of the two main subspecies of the button mushroom Agaricus bisporus reveal especially polymorphic chromosome ends.</title>
        <authorList>
            <person name="Sonnenberg A.S.M."/>
            <person name="Sedaghat-Telgerd N."/>
            <person name="Lavrijssen B."/>
            <person name="Ohm R.A."/>
            <person name="Hendrickx P.M."/>
            <person name="Scholtmeijer K."/>
            <person name="Baars J.J.P."/>
            <person name="van Peer A."/>
        </authorList>
    </citation>
    <scope>NUCLEOTIDE SEQUENCE [LARGE SCALE GENOMIC DNA]</scope>
    <source>
        <strain evidence="2 3">H119_p4</strain>
    </source>
</reference>
<dbReference type="Gene3D" id="3.30.900.20">
    <property type="match status" value="1"/>
</dbReference>
<feature type="compositionally biased region" description="Acidic residues" evidence="1">
    <location>
        <begin position="151"/>
        <end position="199"/>
    </location>
</feature>
<feature type="region of interest" description="Disordered" evidence="1">
    <location>
        <begin position="149"/>
        <end position="240"/>
    </location>
</feature>